<feature type="region of interest" description="Disordered" evidence="2">
    <location>
        <begin position="1"/>
        <end position="113"/>
    </location>
</feature>
<dbReference type="Pfam" id="PF08647">
    <property type="entry name" value="BRE1"/>
    <property type="match status" value="1"/>
</dbReference>
<feature type="compositionally biased region" description="Acidic residues" evidence="2">
    <location>
        <begin position="144"/>
        <end position="161"/>
    </location>
</feature>
<feature type="coiled-coil region" evidence="1">
    <location>
        <begin position="388"/>
        <end position="503"/>
    </location>
</feature>
<feature type="coiled-coil region" evidence="1">
    <location>
        <begin position="329"/>
        <end position="363"/>
    </location>
</feature>
<evidence type="ECO:0000256" key="1">
    <source>
        <dbReference type="SAM" id="Coils"/>
    </source>
</evidence>
<evidence type="ECO:0000256" key="2">
    <source>
        <dbReference type="SAM" id="MobiDB-lite"/>
    </source>
</evidence>
<name>A0ABP1PT71_9HEXA</name>
<evidence type="ECO:0000313" key="3">
    <source>
        <dbReference type="EMBL" id="CAL8074418.1"/>
    </source>
</evidence>
<feature type="compositionally biased region" description="Acidic residues" evidence="2">
    <location>
        <begin position="230"/>
        <end position="239"/>
    </location>
</feature>
<evidence type="ECO:0000313" key="4">
    <source>
        <dbReference type="Proteomes" id="UP001642540"/>
    </source>
</evidence>
<proteinExistence type="predicted"/>
<dbReference type="InterPro" id="IPR037386">
    <property type="entry name" value="CCDC40"/>
</dbReference>
<feature type="compositionally biased region" description="Basic and acidic residues" evidence="2">
    <location>
        <begin position="1"/>
        <end position="17"/>
    </location>
</feature>
<feature type="region of interest" description="Disordered" evidence="2">
    <location>
        <begin position="144"/>
        <end position="241"/>
    </location>
</feature>
<feature type="coiled-coil region" evidence="1">
    <location>
        <begin position="532"/>
        <end position="809"/>
    </location>
</feature>
<dbReference type="Proteomes" id="UP001642540">
    <property type="component" value="Unassembled WGS sequence"/>
</dbReference>
<dbReference type="PANTHER" id="PTHR16275:SF8">
    <property type="entry name" value="COILED-COIL DOMAIN-CONTAINING PROTEIN 40"/>
    <property type="match status" value="1"/>
</dbReference>
<feature type="coiled-coil region" evidence="1">
    <location>
        <begin position="835"/>
        <end position="897"/>
    </location>
</feature>
<keyword evidence="1" id="KW-0175">Coiled coil</keyword>
<feature type="coiled-coil region" evidence="1">
    <location>
        <begin position="266"/>
        <end position="300"/>
    </location>
</feature>
<dbReference type="PANTHER" id="PTHR16275">
    <property type="entry name" value="COILED-COIL DOMAIN-CONTAINING PROTEIN 40"/>
    <property type="match status" value="1"/>
</dbReference>
<evidence type="ECO:0008006" key="5">
    <source>
        <dbReference type="Google" id="ProtNLM"/>
    </source>
</evidence>
<sequence length="1107" mass="130045">MSDSKEEAISQPQKEDVVQNQNNLTDEEEDEAEVTGPQSQGAEEYEDEEETVIQQSRPDPQRGSTGSRRSSKRSPQLDEEEDEDRGEPIPPPLIAAGSYEEDEDGMEPGLMEQMFPEGIGDFEEGDEEGFREKYGLGDILGEIENEDLEEEQENPTNDEDYMGNYEEFLGEDGPEGPTVEQLEAMIKYLDQQKQLAEPKEDNSEDLLPEREVAKRHGRTPAYEDAHEDKENEDDDDEDDANKKQSKMLMVLGPDHPKMVRFQKALKEHLERQVFIVDREMRDLEHELKEKRRERTEMGSAMFNLQNEMLRQTEVMDKYDKDLIKMSEKRTKTEAATEKLKGDLKCLKQELDCEENKERELVQSMKTLDYSEFVVRQAAEKYDGELKIRQLIDDKIEKMKEQSEKQKRDQDYYIDKVMTQIQHMEQINEGIQRQINAHIEEQKQMTTYINEAVTEIEALQIEKIHLQRAWNETISVVRSRDDALVAARKAVSAMEEDLRIKESELRSLVRLITREQETHEQSLVLLRRRRVEEKILSRQVEKFLTKNERLQNKLSELHKIKQTVELELLKQTAAFQKRRKDVNGPRKLIEKLSLEKIRLEDQILIAIQERMAMDKAAEHILGKIKTARDRNRHLDSEVAKTENEMAQLTIDVERLRGDLLRKQGHVDELEKKLAKKEKILHDQLRDIKQSERIIQKKTGEIEHLNKKVQKLIRNQGGIEMGPLEQEMVELQRQIQQEKGNVVQLQEDWLKRQDSLVQLTSQRDAIIHQNEMLRKEVFIMERKRQRLENELEKKKNDVKKLTKATEALRKEIRGVNHRLHKDRYDQEQMDRDNLLIQNELAGLLKDSEMEALELEQEINRLEEDKQRLFSMLHESHEQNLQWEKKVHLAKELKENIKKEQESSLSGLKLAIHHMQVRFNELSRAQEKLMADLERSIDHRDTIIQRADLSLKRANIHPTKTKLNVHRNLSQLQDRNKFLMKEAKEVEGEVKELMSIITEIEGRLNSDADDLSRYRELIQSSESKIHDAAVQKHKNLLEVILRQQKYKVLESVKLQRYKPLARSIDELRRLIEEYENKCYSMVELSDKLTQDHPDTALHSQLVKASILASG</sequence>
<accession>A0ABP1PT71</accession>
<feature type="coiled-coil region" evidence="1">
    <location>
        <begin position="966"/>
        <end position="1000"/>
    </location>
</feature>
<dbReference type="EMBL" id="CAXLJM020000007">
    <property type="protein sequence ID" value="CAL8074418.1"/>
    <property type="molecule type" value="Genomic_DNA"/>
</dbReference>
<feature type="coiled-coil region" evidence="1">
    <location>
        <begin position="1054"/>
        <end position="1081"/>
    </location>
</feature>
<keyword evidence="4" id="KW-1185">Reference proteome</keyword>
<reference evidence="3 4" key="1">
    <citation type="submission" date="2024-08" db="EMBL/GenBank/DDBJ databases">
        <authorList>
            <person name="Cucini C."/>
            <person name="Frati F."/>
        </authorList>
    </citation>
    <scope>NUCLEOTIDE SEQUENCE [LARGE SCALE GENOMIC DNA]</scope>
</reference>
<feature type="compositionally biased region" description="Basic and acidic residues" evidence="2">
    <location>
        <begin position="196"/>
        <end position="214"/>
    </location>
</feature>
<organism evidence="3 4">
    <name type="scientific">Orchesella dallaii</name>
    <dbReference type="NCBI Taxonomy" id="48710"/>
    <lineage>
        <taxon>Eukaryota</taxon>
        <taxon>Metazoa</taxon>
        <taxon>Ecdysozoa</taxon>
        <taxon>Arthropoda</taxon>
        <taxon>Hexapoda</taxon>
        <taxon>Collembola</taxon>
        <taxon>Entomobryomorpha</taxon>
        <taxon>Entomobryoidea</taxon>
        <taxon>Orchesellidae</taxon>
        <taxon>Orchesellinae</taxon>
        <taxon>Orchesella</taxon>
    </lineage>
</organism>
<comment type="caution">
    <text evidence="3">The sequence shown here is derived from an EMBL/GenBank/DDBJ whole genome shotgun (WGS) entry which is preliminary data.</text>
</comment>
<gene>
    <name evidence="3" type="ORF">ODALV1_LOCUS2880</name>
</gene>
<protein>
    <recommendedName>
        <fullName evidence="5">Coiled-coil domain-containing protein 40</fullName>
    </recommendedName>
</protein>